<dbReference type="RefSeq" id="WP_188254426.1">
    <property type="nucleotide sequence ID" value="NZ_JABVCF010000004.1"/>
</dbReference>
<keyword evidence="2" id="KW-1185">Reference proteome</keyword>
<proteinExistence type="predicted"/>
<gene>
    <name evidence="1" type="ORF">KEU06_09620</name>
</gene>
<protein>
    <submittedName>
        <fullName evidence="1">Uncharacterized protein</fullName>
    </submittedName>
</protein>
<dbReference type="Proteomes" id="UP000680348">
    <property type="component" value="Unassembled WGS sequence"/>
</dbReference>
<reference evidence="1" key="1">
    <citation type="submission" date="2021-04" db="EMBL/GenBank/DDBJ databases">
        <title>Pseudaminobacter soli sp. nov., isolated from paddy soil contaminated by heavy metals.</title>
        <authorList>
            <person name="Zhang K."/>
        </authorList>
    </citation>
    <scope>NUCLEOTIDE SEQUENCE</scope>
    <source>
        <strain evidence="1">19-2017</strain>
    </source>
</reference>
<dbReference type="EMBL" id="JAGWCR010000004">
    <property type="protein sequence ID" value="MBS3648864.1"/>
    <property type="molecule type" value="Genomic_DNA"/>
</dbReference>
<sequence>MYTSNIDEIIARLSNVPADIEKRVSRIVMKVVHEIDMRIHPKTPVWSGAAVRNMIWTRGKPNQTEFDPVGSDGTGEQNRAANTAAARQSLHALTFDKPFAVYYLTNNAKHIRGLEAGLLPYPGKHPVDGMFGMTYAEVVAKLGSL</sequence>
<organism evidence="1 2">
    <name type="scientific">Pseudaminobacter soli</name>
    <name type="common">ex Zhang et al. 2022</name>
    <dbReference type="NCBI Taxonomy" id="2831468"/>
    <lineage>
        <taxon>Bacteria</taxon>
        <taxon>Pseudomonadati</taxon>
        <taxon>Pseudomonadota</taxon>
        <taxon>Alphaproteobacteria</taxon>
        <taxon>Hyphomicrobiales</taxon>
        <taxon>Phyllobacteriaceae</taxon>
        <taxon>Pseudaminobacter</taxon>
    </lineage>
</organism>
<evidence type="ECO:0000313" key="1">
    <source>
        <dbReference type="EMBL" id="MBS3648864.1"/>
    </source>
</evidence>
<accession>A0A942DWD5</accession>
<comment type="caution">
    <text evidence="1">The sequence shown here is derived from an EMBL/GenBank/DDBJ whole genome shotgun (WGS) entry which is preliminary data.</text>
</comment>
<evidence type="ECO:0000313" key="2">
    <source>
        <dbReference type="Proteomes" id="UP000680348"/>
    </source>
</evidence>
<name>A0A942DWD5_9HYPH</name>
<dbReference type="AlphaFoldDB" id="A0A942DWD5"/>